<dbReference type="Proteomes" id="UP000680839">
    <property type="component" value="Chromosome"/>
</dbReference>
<evidence type="ECO:0000313" key="2">
    <source>
        <dbReference type="EMBL" id="QWG12229.1"/>
    </source>
</evidence>
<organism evidence="2 3">
    <name type="scientific">Bradyrhizobium sediminis</name>
    <dbReference type="NCBI Taxonomy" id="2840469"/>
    <lineage>
        <taxon>Bacteria</taxon>
        <taxon>Pseudomonadati</taxon>
        <taxon>Pseudomonadota</taxon>
        <taxon>Alphaproteobacteria</taxon>
        <taxon>Hyphomicrobiales</taxon>
        <taxon>Nitrobacteraceae</taxon>
        <taxon>Bradyrhizobium</taxon>
    </lineage>
</organism>
<evidence type="ECO:0000256" key="1">
    <source>
        <dbReference type="SAM" id="SignalP"/>
    </source>
</evidence>
<name>A0A975NDL0_9BRAD</name>
<feature type="chain" id="PRO_5037225518" evidence="1">
    <location>
        <begin position="22"/>
        <end position="177"/>
    </location>
</feature>
<keyword evidence="1" id="KW-0732">Signal</keyword>
<dbReference type="RefSeq" id="WP_215621063.1">
    <property type="nucleotide sequence ID" value="NZ_CP076134.1"/>
</dbReference>
<accession>A0A975NDL0</accession>
<feature type="signal peptide" evidence="1">
    <location>
        <begin position="1"/>
        <end position="21"/>
    </location>
</feature>
<dbReference type="AlphaFoldDB" id="A0A975NDL0"/>
<sequence>MRVHLVLACAFGILSTGPLSASSAPQAALNKTVTLHWAIAGSGKSADGAPVNFNNTVALTIYVSSAGRVFLKKRVTSIRGRASRETSKAPGESGAYPGSVRFEGSKMVGVQTWASGAVQFTATFDPGFSSCSLSVIDAKGAGGKIMRKGPDGQMKVIDSVSTSSPTCSVQTGNAFAH</sequence>
<proteinExistence type="predicted"/>
<gene>
    <name evidence="2" type="ORF">KMZ29_21320</name>
</gene>
<dbReference type="EMBL" id="CP076134">
    <property type="protein sequence ID" value="QWG12229.1"/>
    <property type="molecule type" value="Genomic_DNA"/>
</dbReference>
<protein>
    <submittedName>
        <fullName evidence="2">Uncharacterized protein</fullName>
    </submittedName>
</protein>
<evidence type="ECO:0000313" key="3">
    <source>
        <dbReference type="Proteomes" id="UP000680839"/>
    </source>
</evidence>
<reference evidence="2" key="1">
    <citation type="submission" date="2021-06" db="EMBL/GenBank/DDBJ databases">
        <title>Bradyrhizobium sp. S2-20-1 Genome sequencing.</title>
        <authorList>
            <person name="Jin L."/>
        </authorList>
    </citation>
    <scope>NUCLEOTIDE SEQUENCE</scope>
    <source>
        <strain evidence="2">S2-20-1</strain>
    </source>
</reference>